<protein>
    <submittedName>
        <fullName evidence="1">Uncharacterized protein</fullName>
    </submittedName>
</protein>
<dbReference type="EMBL" id="JARAKH010000021">
    <property type="protein sequence ID" value="KAK8393217.1"/>
    <property type="molecule type" value="Genomic_DNA"/>
</dbReference>
<evidence type="ECO:0000313" key="1">
    <source>
        <dbReference type="EMBL" id="KAK8393217.1"/>
    </source>
</evidence>
<sequence length="68" mass="7686">MMSPTPQEDDSVNERCSPTKDLMVLCDRILQLYGTCNEKESDLKMTLPGLMVIGETGLQRSQIFSFQD</sequence>
<name>A0AAW0U355_SCYPA</name>
<reference evidence="1 2" key="1">
    <citation type="submission" date="2023-03" db="EMBL/GenBank/DDBJ databases">
        <title>High-quality genome of Scylla paramamosain provides insights in environmental adaptation.</title>
        <authorList>
            <person name="Zhang L."/>
        </authorList>
    </citation>
    <scope>NUCLEOTIDE SEQUENCE [LARGE SCALE GENOMIC DNA]</scope>
    <source>
        <strain evidence="1">LZ_2023a</strain>
        <tissue evidence="1">Muscle</tissue>
    </source>
</reference>
<accession>A0AAW0U355</accession>
<comment type="caution">
    <text evidence="1">The sequence shown here is derived from an EMBL/GenBank/DDBJ whole genome shotgun (WGS) entry which is preliminary data.</text>
</comment>
<keyword evidence="2" id="KW-1185">Reference proteome</keyword>
<organism evidence="1 2">
    <name type="scientific">Scylla paramamosain</name>
    <name type="common">Mud crab</name>
    <dbReference type="NCBI Taxonomy" id="85552"/>
    <lineage>
        <taxon>Eukaryota</taxon>
        <taxon>Metazoa</taxon>
        <taxon>Ecdysozoa</taxon>
        <taxon>Arthropoda</taxon>
        <taxon>Crustacea</taxon>
        <taxon>Multicrustacea</taxon>
        <taxon>Malacostraca</taxon>
        <taxon>Eumalacostraca</taxon>
        <taxon>Eucarida</taxon>
        <taxon>Decapoda</taxon>
        <taxon>Pleocyemata</taxon>
        <taxon>Brachyura</taxon>
        <taxon>Eubrachyura</taxon>
        <taxon>Portunoidea</taxon>
        <taxon>Portunidae</taxon>
        <taxon>Portuninae</taxon>
        <taxon>Scylla</taxon>
    </lineage>
</organism>
<proteinExistence type="predicted"/>
<dbReference type="Proteomes" id="UP001487740">
    <property type="component" value="Unassembled WGS sequence"/>
</dbReference>
<dbReference type="AlphaFoldDB" id="A0AAW0U355"/>
<evidence type="ECO:0000313" key="2">
    <source>
        <dbReference type="Proteomes" id="UP001487740"/>
    </source>
</evidence>
<gene>
    <name evidence="1" type="ORF">O3P69_013313</name>
</gene>